<feature type="compositionally biased region" description="Low complexity" evidence="2">
    <location>
        <begin position="141"/>
        <end position="150"/>
    </location>
</feature>
<feature type="region of interest" description="Disordered" evidence="2">
    <location>
        <begin position="116"/>
        <end position="150"/>
    </location>
</feature>
<feature type="compositionally biased region" description="Low complexity" evidence="2">
    <location>
        <begin position="251"/>
        <end position="264"/>
    </location>
</feature>
<evidence type="ECO:0000313" key="4">
    <source>
        <dbReference type="EMBL" id="KAF1922470.1"/>
    </source>
</evidence>
<sequence>MQQPPRLHGSGAGQRSGAAPASVPVAPSTPRKAQELDNLIRSLEDQYQLGFNVKRGHRSPAQLKRTADRAARQIGNLFYNHRPVLDDALATFATTATFIAKDQRANPLLTVLQTKSPHVSPMSRSGTTMSAKNGNQPLIKPPVSASSKPAPTLFKKPSLQMARSFDVFPASQSTVNTTFNTVSSSQQTQPDTANTSFTSDTNPTEVPHTFFTRNSSTIMGSLDDQDLNVGAKVSNEALAMKGRQEPSNTPSQGRDSSSTWGSSLSEEDLLEASARVESVYAMSSFAPGQLSPQRLAHQVGGSQPTLSLTKNGAFAQAKSAIAALAQSFPPPPGVSAKLSPDKAASKPKSPANGVTPRRAQRQSPREQTPVESPSKIAYHIRDIPGQGLFVGEPESSLRVMPYFALFICQRIALEHSVTLAELVCNMDLASACADPVVFWASLLEHPKILRIKFKDSERLWSAAKRSYDGFTFKGQVNLRSKNSGPIFQLDLHPVLPDKSCRFQRGTIDDLKHIRNHCEKWLHTEHTFLYPKWRVFHIAPMKKEKKKSRTTEVTHKFRIVLFATEGCGIDQKHTVGGMLNWFLPFSENVEQSFYKAFARFDLGLSRTTPTHIFNPTQIIRVGDTIANGDREATEFDDPGLKSFMTKCLMTKS</sequence>
<keyword evidence="5" id="KW-1185">Reference proteome</keyword>
<evidence type="ECO:0000313" key="5">
    <source>
        <dbReference type="Proteomes" id="UP000800082"/>
    </source>
</evidence>
<keyword evidence="1" id="KW-0808">Transferase</keyword>
<comment type="catalytic activity">
    <reaction evidence="1">
        <text>RNA(n) + a ribonucleoside 5'-triphosphate = RNA(n+1) + diphosphate</text>
        <dbReference type="Rhea" id="RHEA:21248"/>
        <dbReference type="Rhea" id="RHEA-COMP:14527"/>
        <dbReference type="Rhea" id="RHEA-COMP:17342"/>
        <dbReference type="ChEBI" id="CHEBI:33019"/>
        <dbReference type="ChEBI" id="CHEBI:61557"/>
        <dbReference type="ChEBI" id="CHEBI:140395"/>
        <dbReference type="EC" id="2.7.7.48"/>
    </reaction>
</comment>
<dbReference type="InterPro" id="IPR057596">
    <property type="entry name" value="RDRP_core"/>
</dbReference>
<dbReference type="EC" id="2.7.7.48" evidence="1"/>
<dbReference type="Proteomes" id="UP000800082">
    <property type="component" value="Unassembled WGS sequence"/>
</dbReference>
<organism evidence="4 5">
    <name type="scientific">Didymella exigua CBS 183.55</name>
    <dbReference type="NCBI Taxonomy" id="1150837"/>
    <lineage>
        <taxon>Eukaryota</taxon>
        <taxon>Fungi</taxon>
        <taxon>Dikarya</taxon>
        <taxon>Ascomycota</taxon>
        <taxon>Pezizomycotina</taxon>
        <taxon>Dothideomycetes</taxon>
        <taxon>Pleosporomycetidae</taxon>
        <taxon>Pleosporales</taxon>
        <taxon>Pleosporineae</taxon>
        <taxon>Didymellaceae</taxon>
        <taxon>Didymella</taxon>
    </lineage>
</organism>
<feature type="region of interest" description="Disordered" evidence="2">
    <location>
        <begin position="239"/>
        <end position="265"/>
    </location>
</feature>
<feature type="region of interest" description="Disordered" evidence="2">
    <location>
        <begin position="1"/>
        <end position="31"/>
    </location>
</feature>
<keyword evidence="1" id="KW-0548">Nucleotidyltransferase</keyword>
<gene>
    <name evidence="4" type="ORF">M421DRAFT_10521</name>
</gene>
<dbReference type="OrthoDB" id="10055769at2759"/>
<dbReference type="AlphaFoldDB" id="A0A6A5R5K9"/>
<evidence type="ECO:0000256" key="1">
    <source>
        <dbReference type="RuleBase" id="RU363098"/>
    </source>
</evidence>
<dbReference type="RefSeq" id="XP_033442723.1">
    <property type="nucleotide sequence ID" value="XM_033587100.1"/>
</dbReference>
<dbReference type="GO" id="GO:0003968">
    <property type="term" value="F:RNA-directed RNA polymerase activity"/>
    <property type="evidence" value="ECO:0007669"/>
    <property type="project" value="UniProtKB-KW"/>
</dbReference>
<dbReference type="GeneID" id="54344746"/>
<feature type="region of interest" description="Disordered" evidence="2">
    <location>
        <begin position="180"/>
        <end position="208"/>
    </location>
</feature>
<feature type="domain" description="RDRP core" evidence="3">
    <location>
        <begin position="501"/>
        <end position="636"/>
    </location>
</feature>
<dbReference type="Pfam" id="PF05183">
    <property type="entry name" value="RdRP"/>
    <property type="match status" value="1"/>
</dbReference>
<feature type="compositionally biased region" description="Polar residues" evidence="2">
    <location>
        <begin position="116"/>
        <end position="136"/>
    </location>
</feature>
<comment type="similarity">
    <text evidence="1">Belongs to the RdRP family.</text>
</comment>
<keyword evidence="1" id="KW-0696">RNA-directed RNA polymerase</keyword>
<feature type="region of interest" description="Disordered" evidence="2">
    <location>
        <begin position="331"/>
        <end position="374"/>
    </location>
</feature>
<proteinExistence type="inferred from homology"/>
<feature type="compositionally biased region" description="Low complexity" evidence="2">
    <location>
        <begin position="18"/>
        <end position="30"/>
    </location>
</feature>
<evidence type="ECO:0000256" key="2">
    <source>
        <dbReference type="SAM" id="MobiDB-lite"/>
    </source>
</evidence>
<feature type="compositionally biased region" description="Polar residues" evidence="2">
    <location>
        <begin position="361"/>
        <end position="371"/>
    </location>
</feature>
<feature type="compositionally biased region" description="Polar residues" evidence="2">
    <location>
        <begin position="190"/>
        <end position="204"/>
    </location>
</feature>
<evidence type="ECO:0000259" key="3">
    <source>
        <dbReference type="Pfam" id="PF05183"/>
    </source>
</evidence>
<dbReference type="EMBL" id="ML979025">
    <property type="protein sequence ID" value="KAF1922470.1"/>
    <property type="molecule type" value="Genomic_DNA"/>
</dbReference>
<accession>A0A6A5R5K9</accession>
<name>A0A6A5R5K9_9PLEO</name>
<keyword evidence="1" id="KW-0694">RNA-binding</keyword>
<feature type="compositionally biased region" description="Low complexity" evidence="2">
    <location>
        <begin position="180"/>
        <end position="189"/>
    </location>
</feature>
<dbReference type="GO" id="GO:0003723">
    <property type="term" value="F:RNA binding"/>
    <property type="evidence" value="ECO:0007669"/>
    <property type="project" value="UniProtKB-KW"/>
</dbReference>
<reference evidence="4" key="1">
    <citation type="journal article" date="2020" name="Stud. Mycol.">
        <title>101 Dothideomycetes genomes: a test case for predicting lifestyles and emergence of pathogens.</title>
        <authorList>
            <person name="Haridas S."/>
            <person name="Albert R."/>
            <person name="Binder M."/>
            <person name="Bloem J."/>
            <person name="Labutti K."/>
            <person name="Salamov A."/>
            <person name="Andreopoulos B."/>
            <person name="Baker S."/>
            <person name="Barry K."/>
            <person name="Bills G."/>
            <person name="Bluhm B."/>
            <person name="Cannon C."/>
            <person name="Castanera R."/>
            <person name="Culley D."/>
            <person name="Daum C."/>
            <person name="Ezra D."/>
            <person name="Gonzalez J."/>
            <person name="Henrissat B."/>
            <person name="Kuo A."/>
            <person name="Liang C."/>
            <person name="Lipzen A."/>
            <person name="Lutzoni F."/>
            <person name="Magnuson J."/>
            <person name="Mondo S."/>
            <person name="Nolan M."/>
            <person name="Ohm R."/>
            <person name="Pangilinan J."/>
            <person name="Park H.-J."/>
            <person name="Ramirez L."/>
            <person name="Alfaro M."/>
            <person name="Sun H."/>
            <person name="Tritt A."/>
            <person name="Yoshinaga Y."/>
            <person name="Zwiers L.-H."/>
            <person name="Turgeon B."/>
            <person name="Goodwin S."/>
            <person name="Spatafora J."/>
            <person name="Crous P."/>
            <person name="Grigoriev I."/>
        </authorList>
    </citation>
    <scope>NUCLEOTIDE SEQUENCE</scope>
    <source>
        <strain evidence="4">CBS 183.55</strain>
    </source>
</reference>
<protein>
    <recommendedName>
        <fullName evidence="1">RNA-dependent RNA polymerase</fullName>
        <ecNumber evidence="1">2.7.7.48</ecNumber>
    </recommendedName>
</protein>